<proteinExistence type="predicted"/>
<dbReference type="Proteomes" id="UP001153954">
    <property type="component" value="Unassembled WGS sequence"/>
</dbReference>
<accession>A0AAU9VEZ1</accession>
<dbReference type="EMBL" id="CAKOGL010000045">
    <property type="protein sequence ID" value="CAH2108969.1"/>
    <property type="molecule type" value="Genomic_DNA"/>
</dbReference>
<evidence type="ECO:0000313" key="3">
    <source>
        <dbReference type="Proteomes" id="UP001153954"/>
    </source>
</evidence>
<sequence length="141" mass="17061">MGRMTGIKWEKTIQCRPVHNIISSDFPKYNPQPWKFMEGPSRIQWLLSYEYHRMWLEEREAWKKRMYPENTTVNVDVVKRYVLTFKTNYQPPKPEQKKPFKMKKFEGIGSRTTNKRPEGDKAMMFKKPKKLGSEKKSQEKR</sequence>
<dbReference type="AlphaFoldDB" id="A0AAU9VEZ1"/>
<evidence type="ECO:0000256" key="1">
    <source>
        <dbReference type="SAM" id="MobiDB-lite"/>
    </source>
</evidence>
<reference evidence="2" key="1">
    <citation type="submission" date="2022-03" db="EMBL/GenBank/DDBJ databases">
        <authorList>
            <person name="Tunstrom K."/>
        </authorList>
    </citation>
    <scope>NUCLEOTIDE SEQUENCE</scope>
</reference>
<name>A0AAU9VEZ1_EUPED</name>
<feature type="compositionally biased region" description="Basic and acidic residues" evidence="1">
    <location>
        <begin position="131"/>
        <end position="141"/>
    </location>
</feature>
<comment type="caution">
    <text evidence="2">The sequence shown here is derived from an EMBL/GenBank/DDBJ whole genome shotgun (WGS) entry which is preliminary data.</text>
</comment>
<feature type="region of interest" description="Disordered" evidence="1">
    <location>
        <begin position="89"/>
        <end position="141"/>
    </location>
</feature>
<organism evidence="2 3">
    <name type="scientific">Euphydryas editha</name>
    <name type="common">Edith's checkerspot</name>
    <dbReference type="NCBI Taxonomy" id="104508"/>
    <lineage>
        <taxon>Eukaryota</taxon>
        <taxon>Metazoa</taxon>
        <taxon>Ecdysozoa</taxon>
        <taxon>Arthropoda</taxon>
        <taxon>Hexapoda</taxon>
        <taxon>Insecta</taxon>
        <taxon>Pterygota</taxon>
        <taxon>Neoptera</taxon>
        <taxon>Endopterygota</taxon>
        <taxon>Lepidoptera</taxon>
        <taxon>Glossata</taxon>
        <taxon>Ditrysia</taxon>
        <taxon>Papilionoidea</taxon>
        <taxon>Nymphalidae</taxon>
        <taxon>Nymphalinae</taxon>
        <taxon>Euphydryas</taxon>
    </lineage>
</organism>
<keyword evidence="3" id="KW-1185">Reference proteome</keyword>
<feature type="compositionally biased region" description="Basic and acidic residues" evidence="1">
    <location>
        <begin position="94"/>
        <end position="106"/>
    </location>
</feature>
<evidence type="ECO:0000313" key="2">
    <source>
        <dbReference type="EMBL" id="CAH2108969.1"/>
    </source>
</evidence>
<gene>
    <name evidence="2" type="ORF">EEDITHA_LOCUS22858</name>
</gene>
<protein>
    <submittedName>
        <fullName evidence="2">Uncharacterized protein</fullName>
    </submittedName>
</protein>